<evidence type="ECO:0000313" key="3">
    <source>
        <dbReference type="Proteomes" id="UP000004671"/>
    </source>
</evidence>
<evidence type="ECO:0000313" key="1">
    <source>
        <dbReference type="EMBL" id="APF18524.1"/>
    </source>
</evidence>
<name>H1XS27_CALAY</name>
<reference evidence="1 4" key="2">
    <citation type="submission" date="2016-11" db="EMBL/GenBank/DDBJ databases">
        <title>Genomic analysis of Caldithrix abyssi and proposal of a novel bacterial phylum Caldithrichaeota.</title>
        <authorList>
            <person name="Kublanov I."/>
            <person name="Sigalova O."/>
            <person name="Gavrilov S."/>
            <person name="Lebedinsky A."/>
            <person name="Ivanova N."/>
            <person name="Daum C."/>
            <person name="Reddy T."/>
            <person name="Klenk H.P."/>
            <person name="Goker M."/>
            <person name="Reva O."/>
            <person name="Miroshnichenko M."/>
            <person name="Kyprides N."/>
            <person name="Woyke T."/>
            <person name="Gelfand M."/>
        </authorList>
    </citation>
    <scope>NUCLEOTIDE SEQUENCE [LARGE SCALE GENOMIC DNA]</scope>
    <source>
        <strain evidence="1 4">LF13</strain>
    </source>
</reference>
<dbReference type="PaxDb" id="880073-Calab_2913"/>
<dbReference type="RefSeq" id="WP_006929878.1">
    <property type="nucleotide sequence ID" value="NZ_CM001402.1"/>
</dbReference>
<keyword evidence="3" id="KW-1185">Reference proteome</keyword>
<dbReference type="AlphaFoldDB" id="H1XS27"/>
<reference evidence="2 3" key="1">
    <citation type="submission" date="2011-09" db="EMBL/GenBank/DDBJ databases">
        <title>The permanent draft genome of Caldithrix abyssi DSM 13497.</title>
        <authorList>
            <consortium name="US DOE Joint Genome Institute (JGI-PGF)"/>
            <person name="Lucas S."/>
            <person name="Han J."/>
            <person name="Lapidus A."/>
            <person name="Bruce D."/>
            <person name="Goodwin L."/>
            <person name="Pitluck S."/>
            <person name="Peters L."/>
            <person name="Kyrpides N."/>
            <person name="Mavromatis K."/>
            <person name="Ivanova N."/>
            <person name="Mikhailova N."/>
            <person name="Chertkov O."/>
            <person name="Detter J.C."/>
            <person name="Tapia R."/>
            <person name="Han C."/>
            <person name="Land M."/>
            <person name="Hauser L."/>
            <person name="Markowitz V."/>
            <person name="Cheng J.-F."/>
            <person name="Hugenholtz P."/>
            <person name="Woyke T."/>
            <person name="Wu D."/>
            <person name="Spring S."/>
            <person name="Brambilla E."/>
            <person name="Klenk H.-P."/>
            <person name="Eisen J.A."/>
        </authorList>
    </citation>
    <scope>NUCLEOTIDE SEQUENCE [LARGE SCALE GENOMIC DNA]</scope>
    <source>
        <strain evidence="2 3">DSM 13497</strain>
    </source>
</reference>
<evidence type="ECO:0000313" key="2">
    <source>
        <dbReference type="EMBL" id="EHO42520.1"/>
    </source>
</evidence>
<proteinExistence type="predicted"/>
<dbReference type="Proteomes" id="UP000183868">
    <property type="component" value="Chromosome"/>
</dbReference>
<dbReference type="HOGENOM" id="CLU_1552432_0_0_0"/>
<dbReference type="KEGG" id="caby:Cabys_1775"/>
<sequence>MTRPEFTNQRNLDFSHWIRANLRDSFHGLIVHDIDWIMVNYCTGFFIIVEQKCCQKTSSMRTNPAQTVIFKMLNEFLQTASDMNRRSQFSVNPATQKPYIYQGAFILEFLEGTDPDSARQIYVNGRSIRKQELIQLLNLESDSEALLRRYRTNWIEENLKKQLDRLKGRCDG</sequence>
<dbReference type="Proteomes" id="UP000004671">
    <property type="component" value="Chromosome"/>
</dbReference>
<dbReference type="OrthoDB" id="10013038at2"/>
<gene>
    <name evidence="1" type="ORF">Cabys_1775</name>
    <name evidence="2" type="ORF">Calab_2913</name>
</gene>
<organism evidence="2 3">
    <name type="scientific">Caldithrix abyssi DSM 13497</name>
    <dbReference type="NCBI Taxonomy" id="880073"/>
    <lineage>
        <taxon>Bacteria</taxon>
        <taxon>Pseudomonadati</taxon>
        <taxon>Calditrichota</taxon>
        <taxon>Calditrichia</taxon>
        <taxon>Calditrichales</taxon>
        <taxon>Calditrichaceae</taxon>
        <taxon>Caldithrix</taxon>
    </lineage>
</organism>
<dbReference type="EMBL" id="CP018099">
    <property type="protein sequence ID" value="APF18524.1"/>
    <property type="molecule type" value="Genomic_DNA"/>
</dbReference>
<evidence type="ECO:0000313" key="4">
    <source>
        <dbReference type="Proteomes" id="UP000183868"/>
    </source>
</evidence>
<protein>
    <submittedName>
        <fullName evidence="2">Uncharacterized protein</fullName>
    </submittedName>
</protein>
<dbReference type="EMBL" id="CM001402">
    <property type="protein sequence ID" value="EHO42520.1"/>
    <property type="molecule type" value="Genomic_DNA"/>
</dbReference>
<accession>H1XS27</accession>